<comment type="caution">
    <text evidence="9">The sequence shown here is derived from an EMBL/GenBank/DDBJ whole genome shotgun (WGS) entry which is preliminary data.</text>
</comment>
<keyword evidence="5 7" id="KW-0472">Membrane</keyword>
<feature type="transmembrane region" description="Helical" evidence="7">
    <location>
        <begin position="135"/>
        <end position="158"/>
    </location>
</feature>
<comment type="subcellular location">
    <subcellularLocation>
        <location evidence="1">Cell membrane</location>
        <topology evidence="1">Multi-pass membrane protein</topology>
    </subcellularLocation>
    <subcellularLocation>
        <location evidence="6">Membrane</location>
        <topology evidence="6">Multi-pass membrane protein</topology>
    </subcellularLocation>
</comment>
<keyword evidence="10" id="KW-1185">Reference proteome</keyword>
<evidence type="ECO:0000256" key="5">
    <source>
        <dbReference type="ARBA" id="ARBA00023136"/>
    </source>
</evidence>
<keyword evidence="6" id="KW-0813">Transport</keyword>
<dbReference type="PANTHER" id="PTHR30625">
    <property type="entry name" value="PROTEIN TOLQ"/>
    <property type="match status" value="1"/>
</dbReference>
<gene>
    <name evidence="9" type="ORF">LNKW23_48780</name>
</gene>
<dbReference type="EMBL" id="BSYI01000098">
    <property type="protein sequence ID" value="GMG85653.1"/>
    <property type="molecule type" value="Genomic_DNA"/>
</dbReference>
<evidence type="ECO:0000256" key="2">
    <source>
        <dbReference type="ARBA" id="ARBA00022475"/>
    </source>
</evidence>
<evidence type="ECO:0000256" key="3">
    <source>
        <dbReference type="ARBA" id="ARBA00022692"/>
    </source>
</evidence>
<evidence type="ECO:0000313" key="10">
    <source>
        <dbReference type="Proteomes" id="UP001239909"/>
    </source>
</evidence>
<dbReference type="InterPro" id="IPR002898">
    <property type="entry name" value="MotA_ExbB_proton_chnl"/>
</dbReference>
<feature type="domain" description="MotA/TolQ/ExbB proton channel" evidence="8">
    <location>
        <begin position="105"/>
        <end position="211"/>
    </location>
</feature>
<reference evidence="9 10" key="1">
    <citation type="submission" date="2023-04" db="EMBL/GenBank/DDBJ databases">
        <title>Marinoamorphus aggregata gen. nov., sp. Nov., isolate from tissue of brittle star Ophioplocus japonicus.</title>
        <authorList>
            <person name="Kawano K."/>
            <person name="Sawayama S."/>
            <person name="Nakagawa S."/>
        </authorList>
    </citation>
    <scope>NUCLEOTIDE SEQUENCE [LARGE SCALE GENOMIC DNA]</scope>
    <source>
        <strain evidence="9 10">NKW23</strain>
    </source>
</reference>
<accession>A0ABQ6LU71</accession>
<keyword evidence="6" id="KW-0653">Protein transport</keyword>
<evidence type="ECO:0000259" key="8">
    <source>
        <dbReference type="Pfam" id="PF01618"/>
    </source>
</evidence>
<dbReference type="Proteomes" id="UP001239909">
    <property type="component" value="Unassembled WGS sequence"/>
</dbReference>
<keyword evidence="2" id="KW-1003">Cell membrane</keyword>
<sequence length="243" mass="24294">MASESGAPVEAAGMGPAVGLMLDLLDKGGPAIWAILGLSVVALALILWKLWALFAVGAWHRRAVEAAVLRWQAGDHAGGLAAARAGRGACAALVAVAMQGLAGGAADREQAAAETARVAKRILGDAQTGLRGLELIATIAPLLGLFGTVLGMISAFQALETAGASAEASALAGGIWEALLTTAAGMAVAIPVSAALTWYESVIDRLRLDMEDLAGRVFNASGAVETAPIGVAAQAGHAVDAAE</sequence>
<keyword evidence="4 7" id="KW-1133">Transmembrane helix</keyword>
<dbReference type="Pfam" id="PF01618">
    <property type="entry name" value="MotA_ExbB"/>
    <property type="match status" value="1"/>
</dbReference>
<evidence type="ECO:0000256" key="4">
    <source>
        <dbReference type="ARBA" id="ARBA00022989"/>
    </source>
</evidence>
<evidence type="ECO:0000256" key="7">
    <source>
        <dbReference type="SAM" id="Phobius"/>
    </source>
</evidence>
<evidence type="ECO:0000256" key="6">
    <source>
        <dbReference type="RuleBase" id="RU004057"/>
    </source>
</evidence>
<dbReference type="PANTHER" id="PTHR30625:SF17">
    <property type="entry name" value="TOLQ-RELATED"/>
    <property type="match status" value="1"/>
</dbReference>
<organism evidence="9 10">
    <name type="scientific">Paralimibaculum aggregatum</name>
    <dbReference type="NCBI Taxonomy" id="3036245"/>
    <lineage>
        <taxon>Bacteria</taxon>
        <taxon>Pseudomonadati</taxon>
        <taxon>Pseudomonadota</taxon>
        <taxon>Alphaproteobacteria</taxon>
        <taxon>Rhodobacterales</taxon>
        <taxon>Paracoccaceae</taxon>
        <taxon>Paralimibaculum</taxon>
    </lineage>
</organism>
<evidence type="ECO:0000313" key="9">
    <source>
        <dbReference type="EMBL" id="GMG85653.1"/>
    </source>
</evidence>
<comment type="similarity">
    <text evidence="6">Belongs to the exbB/tolQ family.</text>
</comment>
<keyword evidence="3 7" id="KW-0812">Transmembrane</keyword>
<dbReference type="RefSeq" id="WP_285675089.1">
    <property type="nucleotide sequence ID" value="NZ_BSYI01000098.1"/>
</dbReference>
<name>A0ABQ6LU71_9RHOB</name>
<feature type="transmembrane region" description="Helical" evidence="7">
    <location>
        <begin position="178"/>
        <end position="199"/>
    </location>
</feature>
<dbReference type="InterPro" id="IPR050790">
    <property type="entry name" value="ExbB/TolQ_transport"/>
</dbReference>
<proteinExistence type="inferred from homology"/>
<feature type="transmembrane region" description="Helical" evidence="7">
    <location>
        <begin position="31"/>
        <end position="52"/>
    </location>
</feature>
<evidence type="ECO:0000256" key="1">
    <source>
        <dbReference type="ARBA" id="ARBA00004651"/>
    </source>
</evidence>
<protein>
    <submittedName>
        <fullName evidence="9">MotA/TolQ/ExbB proton channel family protein</fullName>
    </submittedName>
</protein>